<dbReference type="AlphaFoldDB" id="A0A511HKK3"/>
<dbReference type="InterPro" id="IPR036388">
    <property type="entry name" value="WH-like_DNA-bd_sf"/>
</dbReference>
<evidence type="ECO:0000313" key="5">
    <source>
        <dbReference type="Proteomes" id="UP000198717"/>
    </source>
</evidence>
<dbReference type="Pfam" id="PF01978">
    <property type="entry name" value="TrmB"/>
    <property type="match status" value="1"/>
</dbReference>
<comment type="caution">
    <text evidence="3">The sequence shown here is derived from an EMBL/GenBank/DDBJ whole genome shotgun (WGS) entry which is preliminary data.</text>
</comment>
<dbReference type="PANTHER" id="PTHR34293:SF1">
    <property type="entry name" value="HTH-TYPE TRANSCRIPTIONAL REGULATOR TRMBL2"/>
    <property type="match status" value="1"/>
</dbReference>
<name>A0A511HKK3_9BACT</name>
<sequence length="278" mass="30212">MDADEGLVALGFTEVEARVYCELLKGAPATGYRLAQALGKAPPSIYQALASLEHKGAVLVDEGEPRSFRPVPPDEVLTALQRGFETRRREAADALRKLHAPVQDDRIYHLKSHAQVMERARAMIAGATERLLFDLFPPPLATLTPALTEASVRRVSIVGLVYDQPPKAPFACVRSSSADFVRERWPGAQLTLVVDAREFLVALLTPDGTGVKQAIWSDSVYLSCLQHSGLAAEIQLSAPPSARTRLARSFSLINSSPPGLRQLVGRQPRSSSKRGDTP</sequence>
<evidence type="ECO:0000256" key="1">
    <source>
        <dbReference type="SAM" id="MobiDB-lite"/>
    </source>
</evidence>
<evidence type="ECO:0000259" key="2">
    <source>
        <dbReference type="Pfam" id="PF01978"/>
    </source>
</evidence>
<dbReference type="InterPro" id="IPR002831">
    <property type="entry name" value="Tscrpt_reg_TrmB_N"/>
</dbReference>
<reference evidence="4 5" key="1">
    <citation type="submission" date="2016-10" db="EMBL/GenBank/DDBJ databases">
        <authorList>
            <person name="Varghese N."/>
            <person name="Submissions S."/>
        </authorList>
    </citation>
    <scope>NUCLEOTIDE SEQUENCE [LARGE SCALE GENOMIC DNA]</scope>
    <source>
        <strain evidence="4 5">DSM 2260</strain>
    </source>
</reference>
<feature type="region of interest" description="Disordered" evidence="1">
    <location>
        <begin position="257"/>
        <end position="278"/>
    </location>
</feature>
<dbReference type="EMBL" id="FNAJ01000014">
    <property type="protein sequence ID" value="SDE91260.1"/>
    <property type="molecule type" value="Genomic_DNA"/>
</dbReference>
<keyword evidence="5" id="KW-1185">Reference proteome</keyword>
<feature type="domain" description="Transcription regulator TrmB N-terminal" evidence="2">
    <location>
        <begin position="9"/>
        <end position="73"/>
    </location>
</feature>
<evidence type="ECO:0000313" key="4">
    <source>
        <dbReference type="EMBL" id="SDE91260.1"/>
    </source>
</evidence>
<accession>A0A511HKK3</accession>
<evidence type="ECO:0000313" key="6">
    <source>
        <dbReference type="Proteomes" id="UP000321224"/>
    </source>
</evidence>
<proteinExistence type="predicted"/>
<dbReference type="InterPro" id="IPR036390">
    <property type="entry name" value="WH_DNA-bd_sf"/>
</dbReference>
<evidence type="ECO:0000313" key="3">
    <source>
        <dbReference type="EMBL" id="GEL74101.1"/>
    </source>
</evidence>
<organism evidence="3 6">
    <name type="scientific">Myxococcus virescens</name>
    <dbReference type="NCBI Taxonomy" id="83456"/>
    <lineage>
        <taxon>Bacteria</taxon>
        <taxon>Pseudomonadati</taxon>
        <taxon>Myxococcota</taxon>
        <taxon>Myxococcia</taxon>
        <taxon>Myxococcales</taxon>
        <taxon>Cystobacterineae</taxon>
        <taxon>Myxococcaceae</taxon>
        <taxon>Myxococcus</taxon>
    </lineage>
</organism>
<dbReference type="PANTHER" id="PTHR34293">
    <property type="entry name" value="HTH-TYPE TRANSCRIPTIONAL REGULATOR TRMBL2"/>
    <property type="match status" value="1"/>
</dbReference>
<dbReference type="SUPFAM" id="SSF46785">
    <property type="entry name" value="Winged helix' DNA-binding domain"/>
    <property type="match status" value="1"/>
</dbReference>
<reference evidence="3 6" key="2">
    <citation type="submission" date="2019-07" db="EMBL/GenBank/DDBJ databases">
        <title>Whole genome shotgun sequence of Myxococcus virescens NBRC 100334.</title>
        <authorList>
            <person name="Hosoyama A."/>
            <person name="Uohara A."/>
            <person name="Ohji S."/>
            <person name="Ichikawa N."/>
        </authorList>
    </citation>
    <scope>NUCLEOTIDE SEQUENCE [LARGE SCALE GENOMIC DNA]</scope>
    <source>
        <strain evidence="3 6">NBRC 100334</strain>
    </source>
</reference>
<dbReference type="CDD" id="cd09124">
    <property type="entry name" value="PLDc_like_TrmB_middle"/>
    <property type="match status" value="1"/>
</dbReference>
<dbReference type="InterPro" id="IPR051797">
    <property type="entry name" value="TrmB-like"/>
</dbReference>
<dbReference type="Proteomes" id="UP000321224">
    <property type="component" value="Unassembled WGS sequence"/>
</dbReference>
<gene>
    <name evidence="3" type="ORF">MVI01_58850</name>
    <name evidence="4" type="ORF">SAMN04488504_114170</name>
</gene>
<dbReference type="Proteomes" id="UP000198717">
    <property type="component" value="Unassembled WGS sequence"/>
</dbReference>
<protein>
    <submittedName>
        <fullName evidence="4">Sugar-specific transcriptional regulator TrmB</fullName>
    </submittedName>
</protein>
<dbReference type="Gene3D" id="1.10.10.10">
    <property type="entry name" value="Winged helix-like DNA-binding domain superfamily/Winged helix DNA-binding domain"/>
    <property type="match status" value="1"/>
</dbReference>
<dbReference type="EMBL" id="BJVY01000042">
    <property type="protein sequence ID" value="GEL74101.1"/>
    <property type="molecule type" value="Genomic_DNA"/>
</dbReference>